<dbReference type="Proteomes" id="UP000606396">
    <property type="component" value="Unassembled WGS sequence"/>
</dbReference>
<accession>A0ABR8HCU3</accession>
<organism evidence="2 3">
    <name type="scientific">Nostoc punctiforme FACHB-252</name>
    <dbReference type="NCBI Taxonomy" id="1357509"/>
    <lineage>
        <taxon>Bacteria</taxon>
        <taxon>Bacillati</taxon>
        <taxon>Cyanobacteriota</taxon>
        <taxon>Cyanophyceae</taxon>
        <taxon>Nostocales</taxon>
        <taxon>Nostocaceae</taxon>
        <taxon>Nostoc</taxon>
    </lineage>
</organism>
<name>A0ABR8HCU3_NOSPU</name>
<protein>
    <recommendedName>
        <fullName evidence="4">MusE</fullName>
    </recommendedName>
</protein>
<reference evidence="2 3" key="1">
    <citation type="journal article" date="2020" name="ISME J.">
        <title>Comparative genomics reveals insights into cyanobacterial evolution and habitat adaptation.</title>
        <authorList>
            <person name="Chen M.Y."/>
            <person name="Teng W.K."/>
            <person name="Zhao L."/>
            <person name="Hu C.X."/>
            <person name="Zhou Y.K."/>
            <person name="Han B.P."/>
            <person name="Song L.R."/>
            <person name="Shu W.S."/>
        </authorList>
    </citation>
    <scope>NUCLEOTIDE SEQUENCE [LARGE SCALE GENOMIC DNA]</scope>
    <source>
        <strain evidence="2 3">FACHB-252</strain>
    </source>
</reference>
<sequence>MRPENHEENQKQTRLQPKLSEPTMRVMPGMQLDLSEEELTVDGVGVGGVNASQYGGGDGGVSPSIPTSSGV</sequence>
<evidence type="ECO:0000256" key="1">
    <source>
        <dbReference type="SAM" id="MobiDB-lite"/>
    </source>
</evidence>
<feature type="region of interest" description="Disordered" evidence="1">
    <location>
        <begin position="1"/>
        <end position="24"/>
    </location>
</feature>
<keyword evidence="3" id="KW-1185">Reference proteome</keyword>
<evidence type="ECO:0000313" key="2">
    <source>
        <dbReference type="EMBL" id="MBD2613207.1"/>
    </source>
</evidence>
<dbReference type="RefSeq" id="WP_185565650.1">
    <property type="nucleotide sequence ID" value="NZ_JACJTC010000013.1"/>
</dbReference>
<evidence type="ECO:0008006" key="4">
    <source>
        <dbReference type="Google" id="ProtNLM"/>
    </source>
</evidence>
<gene>
    <name evidence="2" type="ORF">H6G94_18345</name>
</gene>
<proteinExistence type="predicted"/>
<evidence type="ECO:0000313" key="3">
    <source>
        <dbReference type="Proteomes" id="UP000606396"/>
    </source>
</evidence>
<feature type="region of interest" description="Disordered" evidence="1">
    <location>
        <begin position="47"/>
        <end position="71"/>
    </location>
</feature>
<comment type="caution">
    <text evidence="2">The sequence shown here is derived from an EMBL/GenBank/DDBJ whole genome shotgun (WGS) entry which is preliminary data.</text>
</comment>
<feature type="compositionally biased region" description="Gly residues" evidence="1">
    <location>
        <begin position="47"/>
        <end position="60"/>
    </location>
</feature>
<dbReference type="EMBL" id="JACJTC010000013">
    <property type="protein sequence ID" value="MBD2613207.1"/>
    <property type="molecule type" value="Genomic_DNA"/>
</dbReference>
<feature type="compositionally biased region" description="Basic and acidic residues" evidence="1">
    <location>
        <begin position="1"/>
        <end position="11"/>
    </location>
</feature>